<comment type="similarity">
    <text evidence="7">Belongs to the queuine tRNA-ribosyltransferase family.</text>
</comment>
<dbReference type="GO" id="GO:0008479">
    <property type="term" value="F:tRNA-guanosine(34) queuine transglycosylase activity"/>
    <property type="evidence" value="ECO:0007669"/>
    <property type="project" value="UniProtKB-UniRule"/>
</dbReference>
<dbReference type="RefSeq" id="WP_129403388.1">
    <property type="nucleotide sequence ID" value="NZ_SBKP01000003.1"/>
</dbReference>
<feature type="binding site" evidence="7">
    <location>
        <position position="342"/>
    </location>
    <ligand>
        <name>Zn(2+)</name>
        <dbReference type="ChEBI" id="CHEBI:29105"/>
    </ligand>
</feature>
<comment type="pathway">
    <text evidence="1 7">tRNA modification; tRNA-queuosine biosynthesis.</text>
</comment>
<feature type="domain" description="tRNA-guanine(15) transglycosylase-like" evidence="8">
    <location>
        <begin position="17"/>
        <end position="374"/>
    </location>
</feature>
<dbReference type="EMBL" id="SBKP01000003">
    <property type="protein sequence ID" value="RXR29851.1"/>
    <property type="molecule type" value="Genomic_DNA"/>
</dbReference>
<dbReference type="OrthoDB" id="9805417at2"/>
<comment type="subunit">
    <text evidence="7">Homodimer. Within each dimer, one monomer is responsible for RNA recognition and catalysis, while the other monomer binds to the replacement base PreQ1.</text>
</comment>
<keyword evidence="3 7" id="KW-0808">Transferase</keyword>
<comment type="cofactor">
    <cofactor evidence="7">
        <name>Zn(2+)</name>
        <dbReference type="ChEBI" id="CHEBI:29105"/>
    </cofactor>
    <text evidence="7">Binds 1 zinc ion per subunit.</text>
</comment>
<protein>
    <recommendedName>
        <fullName evidence="7">Queuine tRNA-ribosyltransferase</fullName>
        <ecNumber evidence="7">2.4.2.29</ecNumber>
    </recommendedName>
    <alternativeName>
        <fullName evidence="7">Guanine insertion enzyme</fullName>
    </alternativeName>
    <alternativeName>
        <fullName evidence="7">tRNA-guanine transglycosylase</fullName>
    </alternativeName>
</protein>
<dbReference type="PANTHER" id="PTHR46499:SF1">
    <property type="entry name" value="QUEUINE TRNA-RIBOSYLTRANSFERASE"/>
    <property type="match status" value="1"/>
</dbReference>
<dbReference type="SUPFAM" id="SSF51713">
    <property type="entry name" value="tRNA-guanine transglycosylase"/>
    <property type="match status" value="1"/>
</dbReference>
<feature type="binding site" evidence="7">
    <location>
        <position position="149"/>
    </location>
    <ligand>
        <name>substrate</name>
    </ligand>
</feature>
<organism evidence="9 10">
    <name type="scientific">Sphingobium fluviale</name>
    <dbReference type="NCBI Taxonomy" id="2506423"/>
    <lineage>
        <taxon>Bacteria</taxon>
        <taxon>Pseudomonadati</taxon>
        <taxon>Pseudomonadota</taxon>
        <taxon>Alphaproteobacteria</taxon>
        <taxon>Sphingomonadales</taxon>
        <taxon>Sphingomonadaceae</taxon>
        <taxon>Sphingobium</taxon>
    </lineage>
</organism>
<feature type="binding site" evidence="7">
    <location>
        <position position="196"/>
    </location>
    <ligand>
        <name>substrate</name>
    </ligand>
</feature>
<evidence type="ECO:0000256" key="1">
    <source>
        <dbReference type="ARBA" id="ARBA00004691"/>
    </source>
</evidence>
<evidence type="ECO:0000313" key="9">
    <source>
        <dbReference type="EMBL" id="RXR29851.1"/>
    </source>
</evidence>
<feature type="region of interest" description="RNA binding" evidence="7">
    <location>
        <begin position="254"/>
        <end position="260"/>
    </location>
</feature>
<dbReference type="InterPro" id="IPR002616">
    <property type="entry name" value="tRNA_ribo_trans-like"/>
</dbReference>
<keyword evidence="7" id="KW-0479">Metal-binding</keyword>
<dbReference type="FunFam" id="3.20.20.105:FF:000001">
    <property type="entry name" value="Queuine tRNA-ribosyltransferase"/>
    <property type="match status" value="1"/>
</dbReference>
<gene>
    <name evidence="7" type="primary">tgt</name>
    <name evidence="9" type="ORF">EQG66_04720</name>
</gene>
<comment type="caution">
    <text evidence="9">The sequence shown here is derived from an EMBL/GenBank/DDBJ whole genome shotgun (WGS) entry which is preliminary data.</text>
</comment>
<keyword evidence="4 7" id="KW-0819">tRNA processing</keyword>
<feature type="active site" description="Proton acceptor" evidence="7">
    <location>
        <position position="95"/>
    </location>
</feature>
<dbReference type="NCBIfam" id="TIGR00449">
    <property type="entry name" value="tgt_general"/>
    <property type="match status" value="1"/>
</dbReference>
<evidence type="ECO:0000313" key="10">
    <source>
        <dbReference type="Proteomes" id="UP000290958"/>
    </source>
</evidence>
<keyword evidence="2 7" id="KW-0328">Glycosyltransferase</keyword>
<evidence type="ECO:0000256" key="6">
    <source>
        <dbReference type="ARBA" id="ARBA00050112"/>
    </source>
</evidence>
<evidence type="ECO:0000256" key="2">
    <source>
        <dbReference type="ARBA" id="ARBA00022676"/>
    </source>
</evidence>
<dbReference type="InterPro" id="IPR050076">
    <property type="entry name" value="ArchSynthase1/Queuine_TRR"/>
</dbReference>
<dbReference type="Gene3D" id="3.20.20.105">
    <property type="entry name" value="Queuine tRNA-ribosyltransferase-like"/>
    <property type="match status" value="1"/>
</dbReference>
<evidence type="ECO:0000256" key="4">
    <source>
        <dbReference type="ARBA" id="ARBA00022694"/>
    </source>
</evidence>
<keyword evidence="7" id="KW-0862">Zinc</keyword>
<dbReference type="HAMAP" id="MF_00168">
    <property type="entry name" value="Q_tRNA_Tgt"/>
    <property type="match status" value="1"/>
</dbReference>
<dbReference type="GO" id="GO:0005829">
    <property type="term" value="C:cytosol"/>
    <property type="evidence" value="ECO:0007669"/>
    <property type="project" value="TreeGrafter"/>
</dbReference>
<keyword evidence="10" id="KW-1185">Reference proteome</keyword>
<sequence length="378" mass="41514">MNQPPRFQFQLHATDGKARTGVIHMMRGEIRTPAFMPVGTAATVKAMRAEEVRSAGADIILGNTYHLMLRPGAERVARLGGLHRFMGWHRPILTDSGGYQVMSLSDLTKMSEEGVAFASHIDGSRHMLSPERSMEIQRLLGSDIVMAFDECTKNGATRDEAALSMERSMRWAKRSRAGFDAGAEHAARAALFGIQQGSLDQDLRAISAQKLIEIGFDGYAVGGLAVGEGQEAMFATLDFAPDMLPADKPRYLMGVGKPDDIVGAVERGIDMFDCVLPTRSGRNGQAFTWDGPLNIRNARYAEDDAPLDADCTCPVCATASRAYLHHLIKSKEILGAMLMTQHNIHFYQQLMAQIREAISEGRFAAFASAFRTRYGARR</sequence>
<dbReference type="Pfam" id="PF01702">
    <property type="entry name" value="TGT"/>
    <property type="match status" value="1"/>
</dbReference>
<reference evidence="10" key="1">
    <citation type="submission" date="2019-01" db="EMBL/GenBank/DDBJ databases">
        <title>Cytophagaceae bacterium strain CAR-16.</title>
        <authorList>
            <person name="Chen W.-M."/>
        </authorList>
    </citation>
    <scope>NUCLEOTIDE SEQUENCE [LARGE SCALE GENOMIC DNA]</scope>
    <source>
        <strain evidence="10">CHR27</strain>
    </source>
</reference>
<dbReference type="GO" id="GO:0046872">
    <property type="term" value="F:metal ion binding"/>
    <property type="evidence" value="ECO:0007669"/>
    <property type="project" value="UniProtKB-KW"/>
</dbReference>
<dbReference type="InterPro" id="IPR004803">
    <property type="entry name" value="TGT"/>
</dbReference>
<dbReference type="Proteomes" id="UP000290958">
    <property type="component" value="Unassembled WGS sequence"/>
</dbReference>
<keyword evidence="5 7" id="KW-0671">Queuosine biosynthesis</keyword>
<feature type="region of interest" description="RNA binding; important for wobble base 34 recognition" evidence="7">
    <location>
        <begin position="278"/>
        <end position="282"/>
    </location>
</feature>
<evidence type="ECO:0000256" key="3">
    <source>
        <dbReference type="ARBA" id="ARBA00022679"/>
    </source>
</evidence>
<dbReference type="NCBIfam" id="TIGR00430">
    <property type="entry name" value="Q_tRNA_tgt"/>
    <property type="match status" value="1"/>
</dbReference>
<feature type="binding site" evidence="7">
    <location>
        <position position="223"/>
    </location>
    <ligand>
        <name>substrate</name>
    </ligand>
</feature>
<feature type="binding site" evidence="7">
    <location>
        <position position="311"/>
    </location>
    <ligand>
        <name>Zn(2+)</name>
        <dbReference type="ChEBI" id="CHEBI:29105"/>
    </ligand>
</feature>
<evidence type="ECO:0000259" key="8">
    <source>
        <dbReference type="Pfam" id="PF01702"/>
    </source>
</evidence>
<dbReference type="UniPathway" id="UPA00392"/>
<comment type="function">
    <text evidence="7">Catalyzes the base-exchange of a guanine (G) residue with the queuine precursor 7-aminomethyl-7-deazaguanine (PreQ1) at position 34 (anticodon wobble position) in tRNAs with GU(N) anticodons (tRNA-Asp, -Asn, -His and -Tyr). Catalysis occurs through a double-displacement mechanism. The nucleophile active site attacks the C1' of nucleotide 34 to detach the guanine base from the RNA, forming a covalent enzyme-RNA intermediate. The proton acceptor active site deprotonates the incoming PreQ1, allowing a nucleophilic attack on the C1' of the ribose to form the product. After dissociation, two additional enzymatic reactions on the tRNA convert PreQ1 to queuine (Q), resulting in the hypermodified nucleoside queuosine (7-(((4,5-cis-dihydroxy-2-cyclopenten-1-yl)amino)methyl)-7-deazaguanosine).</text>
</comment>
<accession>A0A4Q1KJ49</accession>
<feature type="active site" description="Nucleophile" evidence="7">
    <location>
        <position position="273"/>
    </location>
</feature>
<dbReference type="InterPro" id="IPR036511">
    <property type="entry name" value="TGT-like_sf"/>
</dbReference>
<dbReference type="AlphaFoldDB" id="A0A4Q1KJ49"/>
<feature type="binding site" evidence="7">
    <location>
        <position position="313"/>
    </location>
    <ligand>
        <name>Zn(2+)</name>
        <dbReference type="ChEBI" id="CHEBI:29105"/>
    </ligand>
</feature>
<name>A0A4Q1KJ49_9SPHN</name>
<dbReference type="GO" id="GO:0008616">
    <property type="term" value="P:tRNA queuosine(34) biosynthetic process"/>
    <property type="evidence" value="ECO:0007669"/>
    <property type="project" value="UniProtKB-UniRule"/>
</dbReference>
<evidence type="ECO:0000256" key="5">
    <source>
        <dbReference type="ARBA" id="ARBA00022785"/>
    </source>
</evidence>
<evidence type="ECO:0000256" key="7">
    <source>
        <dbReference type="HAMAP-Rule" id="MF_00168"/>
    </source>
</evidence>
<feature type="binding site" evidence="7">
    <location>
        <begin position="95"/>
        <end position="99"/>
    </location>
    <ligand>
        <name>substrate</name>
    </ligand>
</feature>
<dbReference type="EC" id="2.4.2.29" evidence="7"/>
<comment type="catalytic activity">
    <reaction evidence="6 7">
        <text>7-aminomethyl-7-carbaguanine + guanosine(34) in tRNA = 7-aminomethyl-7-carbaguanosine(34) in tRNA + guanine</text>
        <dbReference type="Rhea" id="RHEA:24104"/>
        <dbReference type="Rhea" id="RHEA-COMP:10341"/>
        <dbReference type="Rhea" id="RHEA-COMP:10342"/>
        <dbReference type="ChEBI" id="CHEBI:16235"/>
        <dbReference type="ChEBI" id="CHEBI:58703"/>
        <dbReference type="ChEBI" id="CHEBI:74269"/>
        <dbReference type="ChEBI" id="CHEBI:82833"/>
        <dbReference type="EC" id="2.4.2.29"/>
    </reaction>
</comment>
<dbReference type="PANTHER" id="PTHR46499">
    <property type="entry name" value="QUEUINE TRNA-RIBOSYLTRANSFERASE"/>
    <property type="match status" value="1"/>
</dbReference>
<proteinExistence type="inferred from homology"/>
<feature type="binding site" evidence="7">
    <location>
        <position position="316"/>
    </location>
    <ligand>
        <name>Zn(2+)</name>
        <dbReference type="ChEBI" id="CHEBI:29105"/>
    </ligand>
</feature>